<gene>
    <name evidence="1" type="ORF">PACLA_8A063218</name>
</gene>
<keyword evidence="2" id="KW-1185">Reference proteome</keyword>
<dbReference type="OrthoDB" id="411173at2759"/>
<dbReference type="InterPro" id="IPR043502">
    <property type="entry name" value="DNA/RNA_pol_sf"/>
</dbReference>
<comment type="caution">
    <text evidence="1">The sequence shown here is derived from an EMBL/GenBank/DDBJ whole genome shotgun (WGS) entry which is preliminary data.</text>
</comment>
<proteinExistence type="predicted"/>
<protein>
    <submittedName>
        <fullName evidence="1">Uncharacterized protein</fullName>
    </submittedName>
</protein>
<dbReference type="Pfam" id="PF00078">
    <property type="entry name" value="RVT_1"/>
    <property type="match status" value="1"/>
</dbReference>
<evidence type="ECO:0000313" key="2">
    <source>
        <dbReference type="Proteomes" id="UP001152795"/>
    </source>
</evidence>
<dbReference type="EMBL" id="CACRXK020023395">
    <property type="protein sequence ID" value="CAB4037716.1"/>
    <property type="molecule type" value="Genomic_DNA"/>
</dbReference>
<dbReference type="PANTHER" id="PTHR33332">
    <property type="entry name" value="REVERSE TRANSCRIPTASE DOMAIN-CONTAINING PROTEIN"/>
    <property type="match status" value="1"/>
</dbReference>
<feature type="non-terminal residue" evidence="1">
    <location>
        <position position="367"/>
    </location>
</feature>
<sequence length="367" mass="41728">FQPLEDDPNYQAEYPPDMLVDPYKAYRALKEVKCHKSVGADEIPNRILRDFAFELSPVVSDIYNSTLRQGKIPELLKSSIVSPIPKCMPLKTIEDDLRPISLTPQIAKVMEGFTLEPLLADIGDQIDPYQFAMKGRSTTQALVFLQHNVLKTLDRGGSAARVLFADFSKGFDLVDQGVLVAELEKLNVRPAVVGWIQAFLTRRKQCVRIRDKISSFKCLNGGIPQGTKLGPILFAVLVNSLLRDWNFRIKFVDDLTTIEFIPRCSLSVTPFLVNDIYDYASTRGMRLNSKKCKEMIINFLQYRLPFQDALQVGGNTIERVSSNKLLGVYLNNDLSWNLHCDYITKKANKGLYMLRILRRARIGYQQL</sequence>
<accession>A0A7D9LRH5</accession>
<organism evidence="1 2">
    <name type="scientific">Paramuricea clavata</name>
    <name type="common">Red gorgonian</name>
    <name type="synonym">Violescent sea-whip</name>
    <dbReference type="NCBI Taxonomy" id="317549"/>
    <lineage>
        <taxon>Eukaryota</taxon>
        <taxon>Metazoa</taxon>
        <taxon>Cnidaria</taxon>
        <taxon>Anthozoa</taxon>
        <taxon>Octocorallia</taxon>
        <taxon>Malacalcyonacea</taxon>
        <taxon>Plexauridae</taxon>
        <taxon>Paramuricea</taxon>
    </lineage>
</organism>
<dbReference type="InterPro" id="IPR000477">
    <property type="entry name" value="RT_dom"/>
</dbReference>
<dbReference type="SUPFAM" id="SSF56672">
    <property type="entry name" value="DNA/RNA polymerases"/>
    <property type="match status" value="1"/>
</dbReference>
<evidence type="ECO:0000313" key="1">
    <source>
        <dbReference type="EMBL" id="CAB4037716.1"/>
    </source>
</evidence>
<reference evidence="1" key="1">
    <citation type="submission" date="2020-04" db="EMBL/GenBank/DDBJ databases">
        <authorList>
            <person name="Alioto T."/>
            <person name="Alioto T."/>
            <person name="Gomez Garrido J."/>
        </authorList>
    </citation>
    <scope>NUCLEOTIDE SEQUENCE</scope>
    <source>
        <strain evidence="1">A484AB</strain>
    </source>
</reference>
<dbReference type="PROSITE" id="PS50878">
    <property type="entry name" value="RT_POL"/>
    <property type="match status" value="1"/>
</dbReference>
<name>A0A7D9LRH5_PARCT</name>
<feature type="non-terminal residue" evidence="1">
    <location>
        <position position="1"/>
    </location>
</feature>
<dbReference type="Proteomes" id="UP001152795">
    <property type="component" value="Unassembled WGS sequence"/>
</dbReference>
<dbReference type="AlphaFoldDB" id="A0A7D9LRH5"/>